<reference evidence="2 3" key="2">
    <citation type="journal article" date="2014" name="Genome Announc.">
        <title>Complete Genome Sequence of Methanoregula formicica SMSPT, a Mesophilic Hydrogenotrophic Methanogen Isolated from a Methanogenic Upflow Anaerobic Sludge Blanket Reactor.</title>
        <authorList>
            <person name="Yamamoto K."/>
            <person name="Tamaki H."/>
            <person name="Cadillo-Quiroz H."/>
            <person name="Imachi H."/>
            <person name="Kyrpides N."/>
            <person name="Woyke T."/>
            <person name="Goodwin L."/>
            <person name="Zinder S.H."/>
            <person name="Kamagata Y."/>
            <person name="Liu W.T."/>
        </authorList>
    </citation>
    <scope>NUCLEOTIDE SEQUENCE [LARGE SCALE GENOMIC DNA]</scope>
    <source>
        <strain evidence="3">DSM 22288 / NBRC 105244 / SMSP</strain>
    </source>
</reference>
<protein>
    <recommendedName>
        <fullName evidence="4">DUF1673 family protein</fullName>
    </recommendedName>
</protein>
<feature type="transmembrane region" description="Helical" evidence="1">
    <location>
        <begin position="160"/>
        <end position="178"/>
    </location>
</feature>
<feature type="transmembrane region" description="Helical" evidence="1">
    <location>
        <begin position="81"/>
        <end position="105"/>
    </location>
</feature>
<proteinExistence type="predicted"/>
<dbReference type="Proteomes" id="UP000010824">
    <property type="component" value="Chromosome"/>
</dbReference>
<dbReference type="Pfam" id="PF07895">
    <property type="entry name" value="DUF1673"/>
    <property type="match status" value="1"/>
</dbReference>
<evidence type="ECO:0000256" key="1">
    <source>
        <dbReference type="SAM" id="Phobius"/>
    </source>
</evidence>
<keyword evidence="1" id="KW-0472">Membrane</keyword>
<reference evidence="3" key="1">
    <citation type="submission" date="2011-12" db="EMBL/GenBank/DDBJ databases">
        <title>Complete sequence of Methanoregula formicicum SMSP.</title>
        <authorList>
            <person name="Lucas S."/>
            <person name="Han J."/>
            <person name="Lapidus A."/>
            <person name="Cheng J.-F."/>
            <person name="Goodwin L."/>
            <person name="Pitluck S."/>
            <person name="Peters L."/>
            <person name="Ovchinnikova G."/>
            <person name="Teshima H."/>
            <person name="Detter J.C."/>
            <person name="Han C."/>
            <person name="Tapia R."/>
            <person name="Land M."/>
            <person name="Hauser L."/>
            <person name="Kyrpides N."/>
            <person name="Ivanova N."/>
            <person name="Pagani I."/>
            <person name="Imachi H."/>
            <person name="Tamaki H."/>
            <person name="Sekiguchi Y."/>
            <person name="Kamagata Y."/>
            <person name="Cadillo-Quiroz H."/>
            <person name="Zinder S."/>
            <person name="Liu W.-T."/>
            <person name="Woyke T."/>
        </authorList>
    </citation>
    <scope>NUCLEOTIDE SEQUENCE [LARGE SCALE GENOMIC DNA]</scope>
    <source>
        <strain evidence="3">DSM 22288 / NBRC 105244 / SMSP</strain>
    </source>
</reference>
<gene>
    <name evidence="2" type="ordered locus">Metfor_0568</name>
</gene>
<dbReference type="InterPro" id="IPR012874">
    <property type="entry name" value="DUF1673_METspp"/>
</dbReference>
<dbReference type="KEGG" id="mfo:Metfor_0568"/>
<dbReference type="OrthoDB" id="106151at2157"/>
<keyword evidence="1" id="KW-0812">Transmembrane</keyword>
<dbReference type="InParanoid" id="L0HCW7"/>
<feature type="transmembrane region" description="Helical" evidence="1">
    <location>
        <begin position="58"/>
        <end position="75"/>
    </location>
</feature>
<dbReference type="HOGENOM" id="CLU_1363666_0_0_2"/>
<dbReference type="eggNOG" id="arCOG03251">
    <property type="taxonomic scope" value="Archaea"/>
</dbReference>
<evidence type="ECO:0000313" key="2">
    <source>
        <dbReference type="EMBL" id="AGB01631.1"/>
    </source>
</evidence>
<sequence length="197" mass="22229">MTRVSEVIRGWLGWCPNAQQRTFRRDSATDTTHILPAGSGGDVRTLSFGWKNRYRTRALAFALCMTVVGISLFAISEGDKLGLLIKGLIGASFLFALDGIRYWTLFEDVRTTGRVEVIHWSRRRPIQYLVLISSLLIIGFAILVFFGFVPGLGLRTLDAFLAGFTVIGWLHLIMIIAWERQSGLQLYTDGKQIYRRA</sequence>
<keyword evidence="3" id="KW-1185">Reference proteome</keyword>
<evidence type="ECO:0000313" key="3">
    <source>
        <dbReference type="Proteomes" id="UP000010824"/>
    </source>
</evidence>
<dbReference type="EMBL" id="CP003167">
    <property type="protein sequence ID" value="AGB01631.1"/>
    <property type="molecule type" value="Genomic_DNA"/>
</dbReference>
<dbReference type="STRING" id="593750.Metfor_0568"/>
<dbReference type="GeneID" id="14309241"/>
<feature type="transmembrane region" description="Helical" evidence="1">
    <location>
        <begin position="126"/>
        <end position="148"/>
    </location>
</feature>
<organism evidence="2 3">
    <name type="scientific">Methanoregula formicica (strain DSM 22288 / NBRC 105244 / SMSP)</name>
    <dbReference type="NCBI Taxonomy" id="593750"/>
    <lineage>
        <taxon>Archaea</taxon>
        <taxon>Methanobacteriati</taxon>
        <taxon>Methanobacteriota</taxon>
        <taxon>Stenosarchaea group</taxon>
        <taxon>Methanomicrobia</taxon>
        <taxon>Methanomicrobiales</taxon>
        <taxon>Methanoregulaceae</taxon>
        <taxon>Methanoregula</taxon>
    </lineage>
</organism>
<name>L0HCW7_METFS</name>
<dbReference type="RefSeq" id="WP_015284595.1">
    <property type="nucleotide sequence ID" value="NC_019943.1"/>
</dbReference>
<dbReference type="AlphaFoldDB" id="L0HCW7"/>
<evidence type="ECO:0008006" key="4">
    <source>
        <dbReference type="Google" id="ProtNLM"/>
    </source>
</evidence>
<keyword evidence="1" id="KW-1133">Transmembrane helix</keyword>
<accession>L0HCW7</accession>